<keyword evidence="2" id="KW-1185">Reference proteome</keyword>
<protein>
    <submittedName>
        <fullName evidence="1">Uncharacterized protein</fullName>
    </submittedName>
</protein>
<evidence type="ECO:0000313" key="1">
    <source>
        <dbReference type="EMBL" id="KAH7093614.1"/>
    </source>
</evidence>
<proteinExistence type="predicted"/>
<sequence length="301" mass="35049">MTSTIDEIRPSGPRLPQELIDLVLRNVDDEAWLWVVGRQVSHKIRKETERIFLEGLLKDTEVMTNVLQFDFWSGLRYRCPFSRVSADGATAFFSTNNTTLTEITLPNLQFHRSTAEVSFDWKSLFTALYREQLTITELKQQNGKPYAAIERLPTSRPLVMRLRNIERVPELDSNRFEEECEVLRPRFASYLNDAGCPLDGVDTLIKRVQNELKTLTFWMQMNELICKYDLQRAVCRGQMYCVEDPGSWGWKEHNPWDPTMEPRWYNNAWEDPDDGGRTTISEDALVLEVESMARAWEKGLA</sequence>
<accession>A0A8K0RGG6</accession>
<name>A0A8K0RGG6_9PLEO</name>
<dbReference type="OrthoDB" id="3798198at2759"/>
<dbReference type="AlphaFoldDB" id="A0A8K0RGG6"/>
<organism evidence="1 2">
    <name type="scientific">Paraphoma chrysanthemicola</name>
    <dbReference type="NCBI Taxonomy" id="798071"/>
    <lineage>
        <taxon>Eukaryota</taxon>
        <taxon>Fungi</taxon>
        <taxon>Dikarya</taxon>
        <taxon>Ascomycota</taxon>
        <taxon>Pezizomycotina</taxon>
        <taxon>Dothideomycetes</taxon>
        <taxon>Pleosporomycetidae</taxon>
        <taxon>Pleosporales</taxon>
        <taxon>Pleosporineae</taxon>
        <taxon>Phaeosphaeriaceae</taxon>
        <taxon>Paraphoma</taxon>
    </lineage>
</organism>
<evidence type="ECO:0000313" key="2">
    <source>
        <dbReference type="Proteomes" id="UP000813461"/>
    </source>
</evidence>
<gene>
    <name evidence="1" type="ORF">FB567DRAFT_576264</name>
</gene>
<dbReference type="EMBL" id="JAGMVJ010000002">
    <property type="protein sequence ID" value="KAH7093614.1"/>
    <property type="molecule type" value="Genomic_DNA"/>
</dbReference>
<dbReference type="Proteomes" id="UP000813461">
    <property type="component" value="Unassembled WGS sequence"/>
</dbReference>
<comment type="caution">
    <text evidence="1">The sequence shown here is derived from an EMBL/GenBank/DDBJ whole genome shotgun (WGS) entry which is preliminary data.</text>
</comment>
<reference evidence="1" key="1">
    <citation type="journal article" date="2021" name="Nat. Commun.">
        <title>Genetic determinants of endophytism in the Arabidopsis root mycobiome.</title>
        <authorList>
            <person name="Mesny F."/>
            <person name="Miyauchi S."/>
            <person name="Thiergart T."/>
            <person name="Pickel B."/>
            <person name="Atanasova L."/>
            <person name="Karlsson M."/>
            <person name="Huettel B."/>
            <person name="Barry K.W."/>
            <person name="Haridas S."/>
            <person name="Chen C."/>
            <person name="Bauer D."/>
            <person name="Andreopoulos W."/>
            <person name="Pangilinan J."/>
            <person name="LaButti K."/>
            <person name="Riley R."/>
            <person name="Lipzen A."/>
            <person name="Clum A."/>
            <person name="Drula E."/>
            <person name="Henrissat B."/>
            <person name="Kohler A."/>
            <person name="Grigoriev I.V."/>
            <person name="Martin F.M."/>
            <person name="Hacquard S."/>
        </authorList>
    </citation>
    <scope>NUCLEOTIDE SEQUENCE</scope>
    <source>
        <strain evidence="1">MPI-SDFR-AT-0120</strain>
    </source>
</reference>